<gene>
    <name evidence="4" type="ORF">Ae201684_005853</name>
</gene>
<feature type="region of interest" description="Disordered" evidence="1">
    <location>
        <begin position="411"/>
        <end position="438"/>
    </location>
</feature>
<evidence type="ECO:0000313" key="4">
    <source>
        <dbReference type="EMBL" id="KAF0738295.1"/>
    </source>
</evidence>
<feature type="transmembrane region" description="Helical" evidence="2">
    <location>
        <begin position="12"/>
        <end position="37"/>
    </location>
</feature>
<feature type="transmembrane region" description="Helical" evidence="2">
    <location>
        <begin position="165"/>
        <end position="185"/>
    </location>
</feature>
<evidence type="ECO:0000256" key="1">
    <source>
        <dbReference type="SAM" id="MobiDB-lite"/>
    </source>
</evidence>
<organism evidence="4 5">
    <name type="scientific">Aphanomyces euteiches</name>
    <dbReference type="NCBI Taxonomy" id="100861"/>
    <lineage>
        <taxon>Eukaryota</taxon>
        <taxon>Sar</taxon>
        <taxon>Stramenopiles</taxon>
        <taxon>Oomycota</taxon>
        <taxon>Saprolegniomycetes</taxon>
        <taxon>Saprolegniales</taxon>
        <taxon>Verrucalvaceae</taxon>
        <taxon>Aphanomyces</taxon>
    </lineage>
</organism>
<dbReference type="GO" id="GO:0016020">
    <property type="term" value="C:membrane"/>
    <property type="evidence" value="ECO:0007669"/>
    <property type="project" value="InterPro"/>
</dbReference>
<keyword evidence="2" id="KW-0472">Membrane</keyword>
<feature type="compositionally biased region" description="Low complexity" evidence="1">
    <location>
        <begin position="417"/>
        <end position="432"/>
    </location>
</feature>
<reference evidence="4 5" key="1">
    <citation type="submission" date="2019-07" db="EMBL/GenBank/DDBJ databases">
        <title>Genomics analysis of Aphanomyces spp. identifies a new class of oomycete effector associated with host adaptation.</title>
        <authorList>
            <person name="Gaulin E."/>
        </authorList>
    </citation>
    <scope>NUCLEOTIDE SEQUENCE [LARGE SCALE GENOMIC DNA]</scope>
    <source>
        <strain evidence="4 5">ATCC 201684</strain>
    </source>
</reference>
<protein>
    <recommendedName>
        <fullName evidence="3">Mechanosensitive ion channel MscS domain-containing protein</fullName>
    </recommendedName>
</protein>
<dbReference type="PANTHER" id="PTHR30221">
    <property type="entry name" value="SMALL-CONDUCTANCE MECHANOSENSITIVE CHANNEL"/>
    <property type="match status" value="1"/>
</dbReference>
<dbReference type="InterPro" id="IPR045275">
    <property type="entry name" value="MscS_archaea/bacteria_type"/>
</dbReference>
<name>A0A6G0XDU6_9STRA</name>
<evidence type="ECO:0000313" key="5">
    <source>
        <dbReference type="Proteomes" id="UP000481153"/>
    </source>
</evidence>
<accession>A0A6G0XDU6</accession>
<evidence type="ECO:0000259" key="3">
    <source>
        <dbReference type="Pfam" id="PF00924"/>
    </source>
</evidence>
<sequence>MTDLTTTGWKYVGAIALVVAAAVLRKEMIRIALSLLMRVLSAQRYKNANSAIREFEKLVMYPLSWALFVMFVLIAMNMIDFSWSSVTKFVILILGVALMWTVYQFCAFLSIVIIRQQGWERSNTKDDSSKIMIVTEGIGLLKYLLWAFVLYYCFFNQLEFNTTEIFITTVLVVEVLFVLSSHTWFRNVMGGLVLLIDEPVKSGSHVHILGHEGVIEHMYLQYFAVRQYDQGLAYIPNGIVFNHPIDVRAKSLDSRFALDIQLDPQHTSAHLVREFVRNVDHYLAQQVRSSTASATVEIDYAPKASKPALSDIIRVHLVKKDSAQTLPPPRFWVVLNGLFTVQVVYFLAPNQRFRQLVAEKRQIVLGITRLIHDMNLVLYDPTRGETNALASMPDENRSPSDLDDIDFTLVSEPPTPGATTEATITPSSATSTIRRRNV</sequence>
<feature type="transmembrane region" description="Helical" evidence="2">
    <location>
        <begin position="58"/>
        <end position="79"/>
    </location>
</feature>
<feature type="domain" description="Mechanosensitive ion channel MscS" evidence="3">
    <location>
        <begin position="185"/>
        <end position="244"/>
    </location>
</feature>
<dbReference type="AlphaFoldDB" id="A0A6G0XDU6"/>
<keyword evidence="2" id="KW-0812">Transmembrane</keyword>
<dbReference type="GO" id="GO:0008381">
    <property type="term" value="F:mechanosensitive monoatomic ion channel activity"/>
    <property type="evidence" value="ECO:0007669"/>
    <property type="project" value="InterPro"/>
</dbReference>
<dbReference type="InterPro" id="IPR010920">
    <property type="entry name" value="LSM_dom_sf"/>
</dbReference>
<dbReference type="VEuPathDB" id="FungiDB:AeMF1_012108"/>
<feature type="transmembrane region" description="Helical" evidence="2">
    <location>
        <begin position="133"/>
        <end position="153"/>
    </location>
</feature>
<keyword evidence="2" id="KW-1133">Transmembrane helix</keyword>
<comment type="caution">
    <text evidence="4">The sequence shown here is derived from an EMBL/GenBank/DDBJ whole genome shotgun (WGS) entry which is preliminary data.</text>
</comment>
<dbReference type="SUPFAM" id="SSF50182">
    <property type="entry name" value="Sm-like ribonucleoproteins"/>
    <property type="match status" value="1"/>
</dbReference>
<dbReference type="PANTHER" id="PTHR30221:SF1">
    <property type="entry name" value="SMALL-CONDUCTANCE MECHANOSENSITIVE CHANNEL"/>
    <property type="match status" value="1"/>
</dbReference>
<proteinExistence type="predicted"/>
<dbReference type="Proteomes" id="UP000481153">
    <property type="component" value="Unassembled WGS sequence"/>
</dbReference>
<dbReference type="Pfam" id="PF00924">
    <property type="entry name" value="MS_channel_2nd"/>
    <property type="match status" value="1"/>
</dbReference>
<evidence type="ECO:0000256" key="2">
    <source>
        <dbReference type="SAM" id="Phobius"/>
    </source>
</evidence>
<keyword evidence="5" id="KW-1185">Reference proteome</keyword>
<feature type="transmembrane region" description="Helical" evidence="2">
    <location>
        <begin position="91"/>
        <end position="113"/>
    </location>
</feature>
<dbReference type="EMBL" id="VJMJ01000077">
    <property type="protein sequence ID" value="KAF0738295.1"/>
    <property type="molecule type" value="Genomic_DNA"/>
</dbReference>
<dbReference type="InterPro" id="IPR006685">
    <property type="entry name" value="MscS_channel_2nd"/>
</dbReference>